<dbReference type="AlphaFoldDB" id="A0A5R9QCW4"/>
<evidence type="ECO:0000256" key="1">
    <source>
        <dbReference type="ARBA" id="ARBA00012928"/>
    </source>
</evidence>
<dbReference type="PANTHER" id="PTHR11085">
    <property type="entry name" value="NAD-DEPENDENT PROTEIN DEACYLASE SIRTUIN-5, MITOCHONDRIAL-RELATED"/>
    <property type="match status" value="1"/>
</dbReference>
<feature type="binding site" evidence="4">
    <location>
        <position position="137"/>
    </location>
    <ligand>
        <name>Zn(2+)</name>
        <dbReference type="ChEBI" id="CHEBI:29105"/>
    </ligand>
</feature>
<protein>
    <recommendedName>
        <fullName evidence="1">protein acetyllysine N-acetyltransferase</fullName>
        <ecNumber evidence="1">2.3.1.286</ecNumber>
    </recommendedName>
</protein>
<accession>A0A5R9QCW4</accession>
<gene>
    <name evidence="6" type="ORF">DN820_13150</name>
</gene>
<dbReference type="GO" id="GO:0046872">
    <property type="term" value="F:metal ion binding"/>
    <property type="evidence" value="ECO:0007669"/>
    <property type="project" value="UniProtKB-KW"/>
</dbReference>
<dbReference type="InterPro" id="IPR029035">
    <property type="entry name" value="DHS-like_NAD/FAD-binding_dom"/>
</dbReference>
<evidence type="ECO:0000256" key="3">
    <source>
        <dbReference type="ARBA" id="ARBA00023027"/>
    </source>
</evidence>
<dbReference type="InterPro" id="IPR026591">
    <property type="entry name" value="Sirtuin_cat_small_dom_sf"/>
</dbReference>
<keyword evidence="3" id="KW-0520">NAD</keyword>
<dbReference type="RefSeq" id="WP_138407087.1">
    <property type="nucleotide sequence ID" value="NZ_QLAE01000005.1"/>
</dbReference>
<dbReference type="SUPFAM" id="SSF52467">
    <property type="entry name" value="DHS-like NAD/FAD-binding domain"/>
    <property type="match status" value="1"/>
</dbReference>
<name>A0A5R9QCW4_9GAMM</name>
<keyword evidence="2" id="KW-0808">Transferase</keyword>
<dbReference type="InterPro" id="IPR050134">
    <property type="entry name" value="NAD-dep_sirtuin_deacylases"/>
</dbReference>
<sequence>MERNIARLVEALGQAERTLIITGAGLSADSGLPTYRGLGGLYNGHTAEGLPIEAALSGPMLARDPALCWKYLAELGKACLGARPNAGHHAIADYQRRAPGCWVLTQNIDGYHRAAGSPPERLIEIHGELQPLFCQRCGSPDPELDAHLGRPLPPRCAQCGGVLRPPVVLFEEMLPAQALETLQREVVRGFDVVLAVGTTASFPYIVEPILRTRQQGGFTAEINPAETELSGIFDVRLAASAADVLPHALGHISRDRN</sequence>
<dbReference type="Gene3D" id="3.40.50.1220">
    <property type="entry name" value="TPP-binding domain"/>
    <property type="match status" value="1"/>
</dbReference>
<dbReference type="GO" id="GO:0017136">
    <property type="term" value="F:histone deacetylase activity, NAD-dependent"/>
    <property type="evidence" value="ECO:0007669"/>
    <property type="project" value="TreeGrafter"/>
</dbReference>
<feature type="binding site" evidence="4">
    <location>
        <position position="134"/>
    </location>
    <ligand>
        <name>Zn(2+)</name>
        <dbReference type="ChEBI" id="CHEBI:29105"/>
    </ligand>
</feature>
<evidence type="ECO:0000259" key="5">
    <source>
        <dbReference type="PROSITE" id="PS50305"/>
    </source>
</evidence>
<keyword evidence="4" id="KW-0479">Metal-binding</keyword>
<reference evidence="6 7" key="1">
    <citation type="journal article" date="2017" name="Eur. J. Clin. Microbiol. Infect. Dis.">
        <title>Uncommonly isolated clinical Pseudomonas: identification and phylogenetic assignation.</title>
        <authorList>
            <person name="Mulet M."/>
            <person name="Gomila M."/>
            <person name="Ramirez A."/>
            <person name="Cardew S."/>
            <person name="Moore E.R."/>
            <person name="Lalucat J."/>
            <person name="Garcia-Valdes E."/>
        </authorList>
    </citation>
    <scope>NUCLEOTIDE SEQUENCE [LARGE SCALE GENOMIC DNA]</scope>
    <source>
        <strain evidence="6 7">SD129</strain>
    </source>
</reference>
<dbReference type="OrthoDB" id="9800582at2"/>
<dbReference type="InterPro" id="IPR026590">
    <property type="entry name" value="Ssirtuin_cat_dom"/>
</dbReference>
<evidence type="ECO:0000313" key="6">
    <source>
        <dbReference type="EMBL" id="TLX62964.1"/>
    </source>
</evidence>
<feature type="domain" description="Deacetylase sirtuin-type" evidence="5">
    <location>
        <begin position="1"/>
        <end position="257"/>
    </location>
</feature>
<keyword evidence="7" id="KW-1185">Reference proteome</keyword>
<organism evidence="6 7">
    <name type="scientific">Stutzerimonas nosocomialis</name>
    <dbReference type="NCBI Taxonomy" id="1056496"/>
    <lineage>
        <taxon>Bacteria</taxon>
        <taxon>Pseudomonadati</taxon>
        <taxon>Pseudomonadota</taxon>
        <taxon>Gammaproteobacteria</taxon>
        <taxon>Pseudomonadales</taxon>
        <taxon>Pseudomonadaceae</taxon>
        <taxon>Stutzerimonas</taxon>
    </lineage>
</organism>
<evidence type="ECO:0000256" key="4">
    <source>
        <dbReference type="PROSITE-ProRule" id="PRU00236"/>
    </source>
</evidence>
<dbReference type="GO" id="GO:0070403">
    <property type="term" value="F:NAD+ binding"/>
    <property type="evidence" value="ECO:0007669"/>
    <property type="project" value="InterPro"/>
</dbReference>
<dbReference type="Gene3D" id="3.30.1600.10">
    <property type="entry name" value="SIR2/SIRT2 'Small Domain"/>
    <property type="match status" value="1"/>
</dbReference>
<evidence type="ECO:0000313" key="7">
    <source>
        <dbReference type="Proteomes" id="UP000306753"/>
    </source>
</evidence>
<evidence type="ECO:0000256" key="2">
    <source>
        <dbReference type="ARBA" id="ARBA00022679"/>
    </source>
</evidence>
<keyword evidence="4" id="KW-0862">Zinc</keyword>
<feature type="binding site" evidence="4">
    <location>
        <position position="159"/>
    </location>
    <ligand>
        <name>Zn(2+)</name>
        <dbReference type="ChEBI" id="CHEBI:29105"/>
    </ligand>
</feature>
<dbReference type="InterPro" id="IPR003000">
    <property type="entry name" value="Sirtuin"/>
</dbReference>
<dbReference type="EMBL" id="QLAG01000015">
    <property type="protein sequence ID" value="TLX62964.1"/>
    <property type="molecule type" value="Genomic_DNA"/>
</dbReference>
<feature type="active site" description="Proton acceptor" evidence="4">
    <location>
        <position position="126"/>
    </location>
</feature>
<dbReference type="PROSITE" id="PS50305">
    <property type="entry name" value="SIRTUIN"/>
    <property type="match status" value="1"/>
</dbReference>
<feature type="binding site" evidence="4">
    <location>
        <position position="156"/>
    </location>
    <ligand>
        <name>Zn(2+)</name>
        <dbReference type="ChEBI" id="CHEBI:29105"/>
    </ligand>
</feature>
<dbReference type="Proteomes" id="UP000306753">
    <property type="component" value="Unassembled WGS sequence"/>
</dbReference>
<dbReference type="NCBIfam" id="NF001753">
    <property type="entry name" value="PRK00481.1-3"/>
    <property type="match status" value="1"/>
</dbReference>
<proteinExistence type="predicted"/>
<dbReference type="Pfam" id="PF02146">
    <property type="entry name" value="SIR2"/>
    <property type="match status" value="1"/>
</dbReference>
<dbReference type="PANTHER" id="PTHR11085:SF4">
    <property type="entry name" value="NAD-DEPENDENT PROTEIN DEACYLASE"/>
    <property type="match status" value="1"/>
</dbReference>
<dbReference type="EC" id="2.3.1.286" evidence="1"/>
<dbReference type="CDD" id="cd01407">
    <property type="entry name" value="SIR2-fam"/>
    <property type="match status" value="1"/>
</dbReference>
<comment type="caution">
    <text evidence="6">The sequence shown here is derived from an EMBL/GenBank/DDBJ whole genome shotgun (WGS) entry which is preliminary data.</text>
</comment>